<dbReference type="EMBL" id="BOSM01000001">
    <property type="protein sequence ID" value="GIP57247.1"/>
    <property type="molecule type" value="Genomic_DNA"/>
</dbReference>
<feature type="signal peptide" evidence="1">
    <location>
        <begin position="1"/>
        <end position="20"/>
    </location>
</feature>
<protein>
    <recommendedName>
        <fullName evidence="4">Lipoprotein</fullName>
    </recommendedName>
</protein>
<comment type="caution">
    <text evidence="2">The sequence shown here is derived from an EMBL/GenBank/DDBJ whole genome shotgun (WGS) entry which is preliminary data.</text>
</comment>
<accession>A0ABQ4MMN3</accession>
<organism evidence="2 3">
    <name type="scientific">Paenibacillus woosongensis</name>
    <dbReference type="NCBI Taxonomy" id="307580"/>
    <lineage>
        <taxon>Bacteria</taxon>
        <taxon>Bacillati</taxon>
        <taxon>Bacillota</taxon>
        <taxon>Bacilli</taxon>
        <taxon>Bacillales</taxon>
        <taxon>Paenibacillaceae</taxon>
        <taxon>Paenibacillus</taxon>
    </lineage>
</organism>
<proteinExistence type="predicted"/>
<feature type="chain" id="PRO_5045120625" description="Lipoprotein" evidence="1">
    <location>
        <begin position="21"/>
        <end position="211"/>
    </location>
</feature>
<dbReference type="PROSITE" id="PS51257">
    <property type="entry name" value="PROKAR_LIPOPROTEIN"/>
    <property type="match status" value="1"/>
</dbReference>
<evidence type="ECO:0008006" key="4">
    <source>
        <dbReference type="Google" id="ProtNLM"/>
    </source>
</evidence>
<keyword evidence="3" id="KW-1185">Reference proteome</keyword>
<keyword evidence="1" id="KW-0732">Signal</keyword>
<dbReference type="Proteomes" id="UP000681290">
    <property type="component" value="Unassembled WGS sequence"/>
</dbReference>
<evidence type="ECO:0000313" key="3">
    <source>
        <dbReference type="Proteomes" id="UP000681290"/>
    </source>
</evidence>
<evidence type="ECO:0000256" key="1">
    <source>
        <dbReference type="SAM" id="SignalP"/>
    </source>
</evidence>
<dbReference type="RefSeq" id="WP_213589173.1">
    <property type="nucleotide sequence ID" value="NZ_BOSM01000001.1"/>
</dbReference>
<sequence length="211" mass="24653">MKCKIHFLIIFSTFLLIAVACDKNTPSNAGENITNTTKSEIRTDEYTKISEKEDLEKKISQDKNVFKKIQSSKKYNISATVTFNHEEDDDRFIYEIVMDNYTEELKNVIQSFTLEPSMIDYLLTGDLTTTNALNDTETNLKPNKEPFGLSLFRGYVINKETINKQITDFYRNMYIKISYGEEENRTEEYWCIEATPSKEIIDYFNSLENKV</sequence>
<name>A0ABQ4MMN3_9BACL</name>
<reference evidence="2 3" key="1">
    <citation type="submission" date="2021-03" db="EMBL/GenBank/DDBJ databases">
        <title>Antimicrobial resistance genes in bacteria isolated from Japanese honey, and their potential for conferring macrolide and lincosamide resistance in the American foulbrood pathogen Paenibacillus larvae.</title>
        <authorList>
            <person name="Okamoto M."/>
            <person name="Kumagai M."/>
            <person name="Kanamori H."/>
            <person name="Takamatsu D."/>
        </authorList>
    </citation>
    <scope>NUCLEOTIDE SEQUENCE [LARGE SCALE GENOMIC DNA]</scope>
    <source>
        <strain evidence="2 3">J15TS10</strain>
    </source>
</reference>
<gene>
    <name evidence="2" type="ORF">J15TS10_10610</name>
</gene>
<evidence type="ECO:0000313" key="2">
    <source>
        <dbReference type="EMBL" id="GIP57247.1"/>
    </source>
</evidence>